<organism evidence="3 4">
    <name type="scientific">Methylobacterium longum</name>
    <dbReference type="NCBI Taxonomy" id="767694"/>
    <lineage>
        <taxon>Bacteria</taxon>
        <taxon>Pseudomonadati</taxon>
        <taxon>Pseudomonadota</taxon>
        <taxon>Alphaproteobacteria</taxon>
        <taxon>Hyphomicrobiales</taxon>
        <taxon>Methylobacteriaceae</taxon>
        <taxon>Methylobacterium</taxon>
    </lineage>
</organism>
<dbReference type="Pfam" id="PF02594">
    <property type="entry name" value="DUF167"/>
    <property type="match status" value="1"/>
</dbReference>
<dbReference type="HAMAP" id="MF_00634">
    <property type="entry name" value="UPF0235"/>
    <property type="match status" value="1"/>
</dbReference>
<evidence type="ECO:0000313" key="3">
    <source>
        <dbReference type="EMBL" id="MDN3574021.1"/>
    </source>
</evidence>
<comment type="caution">
    <text evidence="3">The sequence shown here is derived from an EMBL/GenBank/DDBJ whole genome shotgun (WGS) entry which is preliminary data.</text>
</comment>
<dbReference type="EMBL" id="JAUFPT010000092">
    <property type="protein sequence ID" value="MDN3574021.1"/>
    <property type="molecule type" value="Genomic_DNA"/>
</dbReference>
<evidence type="ECO:0000256" key="2">
    <source>
        <dbReference type="HAMAP-Rule" id="MF_00634"/>
    </source>
</evidence>
<gene>
    <name evidence="3" type="ORF">QWZ18_25895</name>
</gene>
<name>A0ABT8AX68_9HYPH</name>
<accession>A0ABT8AX68</accession>
<dbReference type="InterPro" id="IPR003746">
    <property type="entry name" value="DUF167"/>
</dbReference>
<keyword evidence="4" id="KW-1185">Reference proteome</keyword>
<protein>
    <recommendedName>
        <fullName evidence="2">UPF0235 protein QWZ18_25895</fullName>
    </recommendedName>
</protein>
<dbReference type="Gene3D" id="3.30.1200.10">
    <property type="entry name" value="YggU-like"/>
    <property type="match status" value="1"/>
</dbReference>
<reference evidence="4" key="1">
    <citation type="journal article" date="2019" name="Int. J. Syst. Evol. Microbiol.">
        <title>The Global Catalogue of Microorganisms (GCM) 10K type strain sequencing project: providing services to taxonomists for standard genome sequencing and annotation.</title>
        <authorList>
            <consortium name="The Broad Institute Genomics Platform"/>
            <consortium name="The Broad Institute Genome Sequencing Center for Infectious Disease"/>
            <person name="Wu L."/>
            <person name="Ma J."/>
        </authorList>
    </citation>
    <scope>NUCLEOTIDE SEQUENCE [LARGE SCALE GENOMIC DNA]</scope>
    <source>
        <strain evidence="4">CECT 7806</strain>
    </source>
</reference>
<proteinExistence type="inferred from homology"/>
<dbReference type="Proteomes" id="UP001244297">
    <property type="component" value="Unassembled WGS sequence"/>
</dbReference>
<dbReference type="NCBIfam" id="TIGR00251">
    <property type="entry name" value="DUF167 family protein"/>
    <property type="match status" value="1"/>
</dbReference>
<dbReference type="SMART" id="SM01152">
    <property type="entry name" value="DUF167"/>
    <property type="match status" value="1"/>
</dbReference>
<dbReference type="RefSeq" id="WP_238289195.1">
    <property type="nucleotide sequence ID" value="NZ_BPQS01000014.1"/>
</dbReference>
<dbReference type="InterPro" id="IPR036591">
    <property type="entry name" value="YggU-like_sf"/>
</dbReference>
<evidence type="ECO:0000313" key="4">
    <source>
        <dbReference type="Proteomes" id="UP001244297"/>
    </source>
</evidence>
<sequence length="93" mass="10169">MAIRLAVRLTPRGGRDAIDGWARDEKGQFYLKARVAAPPVDGSANAALVLMMAKALKISRRSVRIASGDQTRLKILEIEGVARMDLERILGQP</sequence>
<comment type="similarity">
    <text evidence="1 2">Belongs to the UPF0235 family.</text>
</comment>
<evidence type="ECO:0000256" key="1">
    <source>
        <dbReference type="ARBA" id="ARBA00010364"/>
    </source>
</evidence>
<dbReference type="SUPFAM" id="SSF69786">
    <property type="entry name" value="YggU-like"/>
    <property type="match status" value="1"/>
</dbReference>